<proteinExistence type="predicted"/>
<evidence type="ECO:0000256" key="1">
    <source>
        <dbReference type="SAM" id="MobiDB-lite"/>
    </source>
</evidence>
<feature type="compositionally biased region" description="Gly residues" evidence="1">
    <location>
        <begin position="124"/>
        <end position="133"/>
    </location>
</feature>
<gene>
    <name evidence="2" type="ORF">CAUS1442_LOCUS8092</name>
</gene>
<accession>A0A7R9WX44</accession>
<protein>
    <submittedName>
        <fullName evidence="2">Uncharacterized protein</fullName>
    </submittedName>
</protein>
<organism evidence="2">
    <name type="scientific">Craspedostauros australis</name>
    <dbReference type="NCBI Taxonomy" id="1486917"/>
    <lineage>
        <taxon>Eukaryota</taxon>
        <taxon>Sar</taxon>
        <taxon>Stramenopiles</taxon>
        <taxon>Ochrophyta</taxon>
        <taxon>Bacillariophyta</taxon>
        <taxon>Bacillariophyceae</taxon>
        <taxon>Bacillariophycidae</taxon>
        <taxon>Naviculales</taxon>
        <taxon>Naviculaceae</taxon>
        <taxon>Craspedostauros</taxon>
    </lineage>
</organism>
<dbReference type="AlphaFoldDB" id="A0A7R9WX44"/>
<reference evidence="2" key="1">
    <citation type="submission" date="2021-01" db="EMBL/GenBank/DDBJ databases">
        <authorList>
            <person name="Corre E."/>
            <person name="Pelletier E."/>
            <person name="Niang G."/>
            <person name="Scheremetjew M."/>
            <person name="Finn R."/>
            <person name="Kale V."/>
            <person name="Holt S."/>
            <person name="Cochrane G."/>
            <person name="Meng A."/>
            <person name="Brown T."/>
            <person name="Cohen L."/>
        </authorList>
    </citation>
    <scope>NUCLEOTIDE SEQUENCE</scope>
    <source>
        <strain evidence="2">CCMP3328</strain>
    </source>
</reference>
<sequence length="133" mass="14058">MGHFHVQGLGQVTCWITHQLHHAQASLLVLGPCLHDGSVVDAVHNDSVNPSLAESVLILQVVGDLLCGSGGCEGPWQSKQHHRLVLREVGEVVLLRRESLVQLDGGHGVSHGGERAERQVGSGFQSGGGRGRG</sequence>
<evidence type="ECO:0000313" key="2">
    <source>
        <dbReference type="EMBL" id="CAD8335964.1"/>
    </source>
</evidence>
<feature type="region of interest" description="Disordered" evidence="1">
    <location>
        <begin position="105"/>
        <end position="133"/>
    </location>
</feature>
<name>A0A7R9WX44_9STRA</name>
<dbReference type="EMBL" id="HBEF01012868">
    <property type="protein sequence ID" value="CAD8335964.1"/>
    <property type="molecule type" value="Transcribed_RNA"/>
</dbReference>